<evidence type="ECO:0000313" key="1">
    <source>
        <dbReference type="EMBL" id="CAF4554497.1"/>
    </source>
</evidence>
<comment type="caution">
    <text evidence="1">The sequence shown here is derived from an EMBL/GenBank/DDBJ whole genome shotgun (WGS) entry which is preliminary data.</text>
</comment>
<dbReference type="Proteomes" id="UP000676336">
    <property type="component" value="Unassembled WGS sequence"/>
</dbReference>
<feature type="non-terminal residue" evidence="1">
    <location>
        <position position="27"/>
    </location>
</feature>
<accession>A0A8S2YGY4</accession>
<proteinExistence type="predicted"/>
<evidence type="ECO:0000313" key="2">
    <source>
        <dbReference type="Proteomes" id="UP000676336"/>
    </source>
</evidence>
<name>A0A8S2YGY4_9BILA</name>
<gene>
    <name evidence="1" type="ORF">SMN809_LOCUS37173</name>
</gene>
<dbReference type="EMBL" id="CAJOBI010093724">
    <property type="protein sequence ID" value="CAF4554497.1"/>
    <property type="molecule type" value="Genomic_DNA"/>
</dbReference>
<sequence>MGYGGEQILFGGRLFPVLDNSIDNKFK</sequence>
<reference evidence="1" key="1">
    <citation type="submission" date="2021-02" db="EMBL/GenBank/DDBJ databases">
        <authorList>
            <person name="Nowell W R."/>
        </authorList>
    </citation>
    <scope>NUCLEOTIDE SEQUENCE</scope>
</reference>
<dbReference type="AlphaFoldDB" id="A0A8S2YGY4"/>
<protein>
    <submittedName>
        <fullName evidence="1">Uncharacterized protein</fullName>
    </submittedName>
</protein>
<organism evidence="1 2">
    <name type="scientific">Rotaria magnacalcarata</name>
    <dbReference type="NCBI Taxonomy" id="392030"/>
    <lineage>
        <taxon>Eukaryota</taxon>
        <taxon>Metazoa</taxon>
        <taxon>Spiralia</taxon>
        <taxon>Gnathifera</taxon>
        <taxon>Rotifera</taxon>
        <taxon>Eurotatoria</taxon>
        <taxon>Bdelloidea</taxon>
        <taxon>Philodinida</taxon>
        <taxon>Philodinidae</taxon>
        <taxon>Rotaria</taxon>
    </lineage>
</organism>